<dbReference type="RefSeq" id="WP_038658548.1">
    <property type="nucleotide sequence ID" value="NZ_CP009571.1"/>
</dbReference>
<keyword evidence="3" id="KW-1185">Reference proteome</keyword>
<evidence type="ECO:0000313" key="2">
    <source>
        <dbReference type="EMBL" id="AIT05263.1"/>
    </source>
</evidence>
<protein>
    <submittedName>
        <fullName evidence="2">ABC transporter permease</fullName>
    </submittedName>
</protein>
<dbReference type="AlphaFoldDB" id="A0A097ECJ6"/>
<dbReference type="KEGG" id="stax:MC45_01185"/>
<feature type="transmembrane region" description="Helical" evidence="1">
    <location>
        <begin position="132"/>
        <end position="152"/>
    </location>
</feature>
<keyword evidence="1" id="KW-1133">Transmembrane helix</keyword>
<proteinExistence type="predicted"/>
<keyword evidence="1" id="KW-0472">Membrane</keyword>
<dbReference type="STRING" id="1549858.MC45_01185"/>
<dbReference type="HOGENOM" id="CLU_042403_0_0_5"/>
<dbReference type="Proteomes" id="UP000033200">
    <property type="component" value="Chromosome"/>
</dbReference>
<feature type="transmembrane region" description="Helical" evidence="1">
    <location>
        <begin position="206"/>
        <end position="229"/>
    </location>
</feature>
<name>A0A097ECJ6_9SPHN</name>
<dbReference type="InterPro" id="IPR021913">
    <property type="entry name" value="DUF3526"/>
</dbReference>
<accession>A0A097ECJ6</accession>
<dbReference type="PANTHER" id="PTHR43471">
    <property type="entry name" value="ABC TRANSPORTER PERMEASE"/>
    <property type="match status" value="1"/>
</dbReference>
<evidence type="ECO:0000313" key="3">
    <source>
        <dbReference type="Proteomes" id="UP000033200"/>
    </source>
</evidence>
<dbReference type="EMBL" id="CP009571">
    <property type="protein sequence ID" value="AIT05263.1"/>
    <property type="molecule type" value="Genomic_DNA"/>
</dbReference>
<dbReference type="eggNOG" id="COG1277">
    <property type="taxonomic scope" value="Bacteria"/>
</dbReference>
<evidence type="ECO:0000256" key="1">
    <source>
        <dbReference type="SAM" id="Phobius"/>
    </source>
</evidence>
<reference evidence="2 3" key="1">
    <citation type="submission" date="2014-09" db="EMBL/GenBank/DDBJ databases">
        <title>Using Illumina technology Improving SMRT sequencing Genome Assembly by RASTools.</title>
        <authorList>
            <person name="Zhou Y."/>
            <person name="Ma T."/>
            <person name="Liu T."/>
        </authorList>
    </citation>
    <scope>NUCLEOTIDE SEQUENCE [LARGE SCALE GENOMIC DNA]</scope>
    <source>
        <strain evidence="2 3">ATCC 55669</strain>
    </source>
</reference>
<feature type="transmembrane region" description="Helical" evidence="1">
    <location>
        <begin position="180"/>
        <end position="200"/>
    </location>
</feature>
<organism evidence="2 3">
    <name type="scientific">Sphingomonas taxi</name>
    <dbReference type="NCBI Taxonomy" id="1549858"/>
    <lineage>
        <taxon>Bacteria</taxon>
        <taxon>Pseudomonadati</taxon>
        <taxon>Pseudomonadota</taxon>
        <taxon>Alphaproteobacteria</taxon>
        <taxon>Sphingomonadales</taxon>
        <taxon>Sphingomonadaceae</taxon>
        <taxon>Sphingomonas</taxon>
    </lineage>
</organism>
<sequence length="429" mass="47338">MSLFAHELRLLLRQRLTVIALVLLAALTVAALVAGMAEVARQRAAIAAIPAAQAQDIGPIAAWVDKEKDSGSAAYYSFHPTWDAPSPLAFAALGMRDVSPYILRVRALGLEAQVYDGDTFNPELALPGRFDFAFVLVFLAPLFVIALFHDLVSAEREAGRARMLEALPNGGRALWRRRTWLRLTLLWAVLAVPFVAAATIEGVGFAIILIVLLSIIAYLLFWTGLAALVGRLRWSSVANAATLAASWLVLVLVVPTLANVAINQAIPVNQGAEIALAQREAVNRAWDIPRDDTMRRFYAHHPEWADSPPLGPEFHYKWYLAFHQNGDESVAGRVRAYRAGLEARDAAGRAFGWVLPSVGVQALLTRLARTDLDAQLAYQDRIREFHGRLRTFYYGYLFRDRPFGTADFARAPRFMDVTPAGGRQPSPVM</sequence>
<dbReference type="PANTHER" id="PTHR43471:SF1">
    <property type="entry name" value="ABC TRANSPORTER PERMEASE PROTEIN NOSY-RELATED"/>
    <property type="match status" value="1"/>
</dbReference>
<gene>
    <name evidence="2" type="ORF">MC45_01185</name>
</gene>
<keyword evidence="1" id="KW-0812">Transmembrane</keyword>
<dbReference type="Pfam" id="PF12040">
    <property type="entry name" value="DUF3526"/>
    <property type="match status" value="1"/>
</dbReference>
<feature type="transmembrane region" description="Helical" evidence="1">
    <location>
        <begin position="241"/>
        <end position="262"/>
    </location>
</feature>